<dbReference type="InterPro" id="IPR025948">
    <property type="entry name" value="HTH-like_dom"/>
</dbReference>
<reference evidence="3 4" key="1">
    <citation type="submission" date="2024-12" db="EMBL/GenBank/DDBJ databases">
        <title>The coexistence of Mycolicibacterium septicum and Mycolicibacterium nivoides in clinical samples.</title>
        <authorList>
            <person name="Wang C."/>
            <person name="Feng Y."/>
            <person name="Zong Z."/>
        </authorList>
    </citation>
    <scope>NUCLEOTIDE SEQUENCE [LARGE SCALE GENOMIC DNA]</scope>
    <source>
        <strain evidence="3 4">120309</strain>
    </source>
</reference>
<dbReference type="PANTHER" id="PTHR46889:SF4">
    <property type="entry name" value="TRANSPOSASE INSO FOR INSERTION SEQUENCE ELEMENT IS911B-RELATED"/>
    <property type="match status" value="1"/>
</dbReference>
<dbReference type="RefSeq" id="WP_409546002.1">
    <property type="nucleotide sequence ID" value="NZ_JBKBDD010000030.1"/>
</dbReference>
<comment type="caution">
    <text evidence="3">The sequence shown here is derived from an EMBL/GenBank/DDBJ whole genome shotgun (WGS) entry which is preliminary data.</text>
</comment>
<dbReference type="InterPro" id="IPR001584">
    <property type="entry name" value="Integrase_cat-core"/>
</dbReference>
<evidence type="ECO:0000313" key="4">
    <source>
        <dbReference type="Proteomes" id="UP001635816"/>
    </source>
</evidence>
<dbReference type="EMBL" id="JBKBDD010000030">
    <property type="protein sequence ID" value="MFN6548614.1"/>
    <property type="molecule type" value="Genomic_DNA"/>
</dbReference>
<proteinExistence type="predicted"/>
<dbReference type="Gene3D" id="3.30.420.10">
    <property type="entry name" value="Ribonuclease H-like superfamily/Ribonuclease H"/>
    <property type="match status" value="1"/>
</dbReference>
<dbReference type="SUPFAM" id="SSF46689">
    <property type="entry name" value="Homeodomain-like"/>
    <property type="match status" value="1"/>
</dbReference>
<feature type="domain" description="Integrase catalytic" evidence="2">
    <location>
        <begin position="218"/>
        <end position="380"/>
    </location>
</feature>
<evidence type="ECO:0000313" key="3">
    <source>
        <dbReference type="EMBL" id="MFN6548614.1"/>
    </source>
</evidence>
<dbReference type="Pfam" id="PF00665">
    <property type="entry name" value="rve"/>
    <property type="match status" value="1"/>
</dbReference>
<dbReference type="InterPro" id="IPR048020">
    <property type="entry name" value="Transpos_IS3"/>
</dbReference>
<dbReference type="InterPro" id="IPR009057">
    <property type="entry name" value="Homeodomain-like_sf"/>
</dbReference>
<dbReference type="PANTHER" id="PTHR46889">
    <property type="entry name" value="TRANSPOSASE INSF FOR INSERTION SEQUENCE IS3B-RELATED"/>
    <property type="match status" value="1"/>
</dbReference>
<dbReference type="InterPro" id="IPR036397">
    <property type="entry name" value="RNaseH_sf"/>
</dbReference>
<comment type="function">
    <text evidence="1">Involved in the transposition of the insertion sequence.</text>
</comment>
<dbReference type="Gene3D" id="1.10.10.60">
    <property type="entry name" value="Homeodomain-like"/>
    <property type="match status" value="1"/>
</dbReference>
<gene>
    <name evidence="3" type="ORF">ACK4CT_36300</name>
</gene>
<dbReference type="PROSITE" id="PS50994">
    <property type="entry name" value="INTEGRASE"/>
    <property type="match status" value="1"/>
</dbReference>
<dbReference type="SUPFAM" id="SSF53098">
    <property type="entry name" value="Ribonuclease H-like"/>
    <property type="match status" value="1"/>
</dbReference>
<dbReference type="InterPro" id="IPR050900">
    <property type="entry name" value="Transposase_IS3/IS150/IS904"/>
</dbReference>
<dbReference type="Proteomes" id="UP001635816">
    <property type="component" value="Unassembled WGS sequence"/>
</dbReference>
<keyword evidence="4" id="KW-1185">Reference proteome</keyword>
<dbReference type="InterPro" id="IPR012337">
    <property type="entry name" value="RNaseH-like_sf"/>
</dbReference>
<protein>
    <submittedName>
        <fullName evidence="3">IS3 family transposase</fullName>
    </submittedName>
</protein>
<organism evidence="3 4">
    <name type="scientific">Mycolicibacterium nivoides</name>
    <dbReference type="NCBI Taxonomy" id="2487344"/>
    <lineage>
        <taxon>Bacteria</taxon>
        <taxon>Bacillati</taxon>
        <taxon>Actinomycetota</taxon>
        <taxon>Actinomycetes</taxon>
        <taxon>Mycobacteriales</taxon>
        <taxon>Mycobacteriaceae</taxon>
        <taxon>Mycolicibacterium</taxon>
    </lineage>
</organism>
<evidence type="ECO:0000259" key="2">
    <source>
        <dbReference type="PROSITE" id="PS50994"/>
    </source>
</evidence>
<name>A0ABW9LM12_9MYCO</name>
<accession>A0ABW9LM12</accession>
<sequence length="386" mass="43495">MPKPFPAEFRADVIAVARKGEAPLRQIAKDFGISEACLHRWLKIADREDGVDRPGSPAAPDDMAVQLREAHKRIKLLEQEAEVMRRAVGYLSRDANPKMTYPLVLDLADDGIPVTVTCRALGFSTQAFYKWRKAPVSQRDWDDAHLINAARDIHADDPAFGYRFIADELPGRGITASENRVARLCSQEHIWSIFAKKRGLNRRSGPPVHDDLVQRLFSADAPNQVWLADITEHRTDEGKLYLCAIKDVYSNRIVGYSIESRMKSSLAVSALNNAVSLRSPVATIVHSDRGSQFRSRKFVHALSHNGLQGSMGRVGACGDNAAMESFFALLQRNVLDRRRWSTRAELRLAIVSWIERTYHRRRRQRVLGRLTPIEFELLHTPVATAA</sequence>
<dbReference type="NCBIfam" id="NF033516">
    <property type="entry name" value="transpos_IS3"/>
    <property type="match status" value="1"/>
</dbReference>
<dbReference type="Pfam" id="PF13276">
    <property type="entry name" value="HTH_21"/>
    <property type="match status" value="1"/>
</dbReference>
<evidence type="ECO:0000256" key="1">
    <source>
        <dbReference type="ARBA" id="ARBA00002286"/>
    </source>
</evidence>